<reference evidence="2" key="1">
    <citation type="journal article" date="2019" name="Int. J. Syst. Evol. Microbiol.">
        <title>The Global Catalogue of Microorganisms (GCM) 10K type strain sequencing project: providing services to taxonomists for standard genome sequencing and annotation.</title>
        <authorList>
            <consortium name="The Broad Institute Genomics Platform"/>
            <consortium name="The Broad Institute Genome Sequencing Center for Infectious Disease"/>
            <person name="Wu L."/>
            <person name="Ma J."/>
        </authorList>
    </citation>
    <scope>NUCLEOTIDE SEQUENCE [LARGE SCALE GENOMIC DNA]</scope>
    <source>
        <strain evidence="2">JCM 12165</strain>
    </source>
</reference>
<gene>
    <name evidence="1" type="ORF">ACFSCY_22985</name>
</gene>
<accession>A0ABW4FNY2</accession>
<evidence type="ECO:0000313" key="1">
    <source>
        <dbReference type="EMBL" id="MFD1532300.1"/>
    </source>
</evidence>
<sequence length="64" mass="7178">MNDEPVHPQWIDRLVELQVLAEHGDTGAAAAAAIWIAQDPQARRVWEGVERTCDQVRGGSDRRE</sequence>
<comment type="caution">
    <text evidence="1">The sequence shown here is derived from an EMBL/GenBank/DDBJ whole genome shotgun (WGS) entry which is preliminary data.</text>
</comment>
<name>A0ABW4FNY2_9PSEU</name>
<evidence type="ECO:0000313" key="2">
    <source>
        <dbReference type="Proteomes" id="UP001597145"/>
    </source>
</evidence>
<proteinExistence type="predicted"/>
<dbReference type="Proteomes" id="UP001597145">
    <property type="component" value="Unassembled WGS sequence"/>
</dbReference>
<dbReference type="EMBL" id="JBHUCP010000018">
    <property type="protein sequence ID" value="MFD1532300.1"/>
    <property type="molecule type" value="Genomic_DNA"/>
</dbReference>
<dbReference type="RefSeq" id="WP_343986868.1">
    <property type="nucleotide sequence ID" value="NZ_BAAAJG010000027.1"/>
</dbReference>
<keyword evidence="2" id="KW-1185">Reference proteome</keyword>
<organism evidence="1 2">
    <name type="scientific">Pseudonocardia aurantiaca</name>
    <dbReference type="NCBI Taxonomy" id="75290"/>
    <lineage>
        <taxon>Bacteria</taxon>
        <taxon>Bacillati</taxon>
        <taxon>Actinomycetota</taxon>
        <taxon>Actinomycetes</taxon>
        <taxon>Pseudonocardiales</taxon>
        <taxon>Pseudonocardiaceae</taxon>
        <taxon>Pseudonocardia</taxon>
    </lineage>
</organism>
<protein>
    <submittedName>
        <fullName evidence="1">Uncharacterized protein</fullName>
    </submittedName>
</protein>